<evidence type="ECO:0000256" key="5">
    <source>
        <dbReference type="ARBA" id="ARBA00022679"/>
    </source>
</evidence>
<comment type="pathway">
    <text evidence="1 6">Purine metabolism; purine nucleoside salvage.</text>
</comment>
<accession>A0A348MMD8</accession>
<dbReference type="InterPro" id="IPR018099">
    <property type="entry name" value="Purine_phosphorylase-2_CS"/>
</dbReference>
<dbReference type="AlphaFoldDB" id="A0A348MMD8"/>
<evidence type="ECO:0000256" key="2">
    <source>
        <dbReference type="ARBA" id="ARBA00006751"/>
    </source>
</evidence>
<comment type="function">
    <text evidence="6">The purine nucleoside phosphorylases catalyze the phosphorolytic breakdown of the N-glycosidic bond in the beta-(deoxy)ribonucleoside molecules, with the formation of the corresponding free purine bases and pentose-1-phosphate.</text>
</comment>
<evidence type="ECO:0000259" key="7">
    <source>
        <dbReference type="Pfam" id="PF01048"/>
    </source>
</evidence>
<proteinExistence type="inferred from homology"/>
<comment type="caution">
    <text evidence="8">The sequence shown here is derived from an EMBL/GenBank/DDBJ whole genome shotgun (WGS) entry which is preliminary data.</text>
</comment>
<dbReference type="Pfam" id="PF01048">
    <property type="entry name" value="PNP_UDP_1"/>
    <property type="match status" value="1"/>
</dbReference>
<evidence type="ECO:0000256" key="3">
    <source>
        <dbReference type="ARBA" id="ARBA00011233"/>
    </source>
</evidence>
<comment type="subunit">
    <text evidence="3">Homotrimer.</text>
</comment>
<dbReference type="InterPro" id="IPR011268">
    <property type="entry name" value="Purine_phosphorylase"/>
</dbReference>
<dbReference type="Proteomes" id="UP000262454">
    <property type="component" value="Unassembled WGS sequence"/>
</dbReference>
<evidence type="ECO:0000313" key="8">
    <source>
        <dbReference type="EMBL" id="HAF08214.1"/>
    </source>
</evidence>
<dbReference type="GO" id="GO:0004731">
    <property type="term" value="F:purine-nucleoside phosphorylase activity"/>
    <property type="evidence" value="ECO:0007669"/>
    <property type="project" value="UniProtKB-EC"/>
</dbReference>
<comment type="similarity">
    <text evidence="2 6">Belongs to the PNP/MTAP phosphorylase family.</text>
</comment>
<dbReference type="GO" id="GO:0009116">
    <property type="term" value="P:nucleoside metabolic process"/>
    <property type="evidence" value="ECO:0007669"/>
    <property type="project" value="InterPro"/>
</dbReference>
<dbReference type="SUPFAM" id="SSF53167">
    <property type="entry name" value="Purine and uridine phosphorylases"/>
    <property type="match status" value="1"/>
</dbReference>
<dbReference type="InterPro" id="IPR035994">
    <property type="entry name" value="Nucleoside_phosphorylase_sf"/>
</dbReference>
<dbReference type="PIRSF" id="PIRSF000477">
    <property type="entry name" value="PurNPase"/>
    <property type="match status" value="1"/>
</dbReference>
<evidence type="ECO:0000256" key="6">
    <source>
        <dbReference type="PIRNR" id="PIRNR000477"/>
    </source>
</evidence>
<keyword evidence="4 6" id="KW-0328">Glycosyltransferase</keyword>
<dbReference type="CDD" id="cd09009">
    <property type="entry name" value="PNP-EcPNPII_like"/>
    <property type="match status" value="1"/>
</dbReference>
<evidence type="ECO:0000256" key="4">
    <source>
        <dbReference type="ARBA" id="ARBA00022676"/>
    </source>
</evidence>
<keyword evidence="5 6" id="KW-0808">Transferase</keyword>
<dbReference type="PANTHER" id="PTHR11904">
    <property type="entry name" value="METHYLTHIOADENOSINE/PURINE NUCLEOSIDE PHOSPHORYLASE"/>
    <property type="match status" value="1"/>
</dbReference>
<feature type="domain" description="Nucleoside phosphorylase" evidence="7">
    <location>
        <begin position="21"/>
        <end position="267"/>
    </location>
</feature>
<dbReference type="UniPathway" id="UPA00606"/>
<dbReference type="NCBIfam" id="NF006054">
    <property type="entry name" value="PRK08202.1"/>
    <property type="match status" value="1"/>
</dbReference>
<name>A0A348MMD8_UNCW3</name>
<evidence type="ECO:0000256" key="1">
    <source>
        <dbReference type="ARBA" id="ARBA00005058"/>
    </source>
</evidence>
<gene>
    <name evidence="8" type="ORF">DCG82_07395</name>
</gene>
<evidence type="ECO:0000313" key="9">
    <source>
        <dbReference type="Proteomes" id="UP000262454"/>
    </source>
</evidence>
<sequence>MEKIKKTSEFLKEKGFINPEVAIILGTGMSELAKIIEVKAKLSYKDIPDFPISTVESHAGELIYGELAGKRVIAMAGRFHFYEGYDFQTITFPVRVMLYLGAKLLIVSNAAGGVNPLFKAGEIMLITDHINFLPGNPLRGKNLDQLGPRFPDGFEVYPPKYQEIAEEAALEVKIPLRKGVYLAIQGPNLETGAEYRMIRVLGADAVGMSTVPEALVAKHMNIPVVGFSVITDMGLPDHMEPVSFEYVVNNAKKAEENLKKLITRFLEKVTL</sequence>
<dbReference type="PROSITE" id="PS01240">
    <property type="entry name" value="PNP_MTAP_2"/>
    <property type="match status" value="1"/>
</dbReference>
<reference evidence="8 9" key="1">
    <citation type="journal article" date="2018" name="Nat. Biotechnol.">
        <title>A standardized bacterial taxonomy based on genome phylogeny substantially revises the tree of life.</title>
        <authorList>
            <person name="Parks D.H."/>
            <person name="Chuvochina M."/>
            <person name="Waite D.W."/>
            <person name="Rinke C."/>
            <person name="Skarshewski A."/>
            <person name="Chaumeil P.A."/>
            <person name="Hugenholtz P."/>
        </authorList>
    </citation>
    <scope>NUCLEOTIDE SEQUENCE [LARGE SCALE GENOMIC DNA]</scope>
    <source>
        <strain evidence="8">UBA7921</strain>
    </source>
</reference>
<dbReference type="NCBIfam" id="TIGR01697">
    <property type="entry name" value="PNPH-PUNA-XAPA"/>
    <property type="match status" value="1"/>
</dbReference>
<dbReference type="GO" id="GO:0005737">
    <property type="term" value="C:cytoplasm"/>
    <property type="evidence" value="ECO:0007669"/>
    <property type="project" value="TreeGrafter"/>
</dbReference>
<organism evidence="8 9">
    <name type="scientific">candidate division WOR-3 bacterium</name>
    <dbReference type="NCBI Taxonomy" id="2052148"/>
    <lineage>
        <taxon>Bacteria</taxon>
        <taxon>Bacteria division WOR-3</taxon>
    </lineage>
</organism>
<protein>
    <recommendedName>
        <fullName evidence="6">Purine nucleoside phosphorylase</fullName>
        <ecNumber evidence="6">2.4.2.1</ecNumber>
    </recommendedName>
    <alternativeName>
        <fullName evidence="6">Inosine-guanosine phosphorylase</fullName>
    </alternativeName>
</protein>
<dbReference type="InterPro" id="IPR000845">
    <property type="entry name" value="Nucleoside_phosphorylase_d"/>
</dbReference>
<dbReference type="InterPro" id="IPR011270">
    <property type="entry name" value="Pur_Nuc_Pase_Ino/Guo-sp"/>
</dbReference>
<dbReference type="NCBIfam" id="TIGR01700">
    <property type="entry name" value="PNPH"/>
    <property type="match status" value="1"/>
</dbReference>
<dbReference type="Gene3D" id="3.40.50.1580">
    <property type="entry name" value="Nucleoside phosphorylase domain"/>
    <property type="match status" value="1"/>
</dbReference>
<dbReference type="EC" id="2.4.2.1" evidence="6"/>
<dbReference type="EMBL" id="DMCX01000037">
    <property type="protein sequence ID" value="HAF08214.1"/>
    <property type="molecule type" value="Genomic_DNA"/>
</dbReference>
<dbReference type="PANTHER" id="PTHR11904:SF9">
    <property type="entry name" value="PURINE NUCLEOSIDE PHOSPHORYLASE-RELATED"/>
    <property type="match status" value="1"/>
</dbReference>